<dbReference type="Proteomes" id="UP000182152">
    <property type="component" value="Unassembled WGS sequence"/>
</dbReference>
<dbReference type="EMBL" id="JXLB01000014">
    <property type="protein sequence ID" value="OJG80539.1"/>
    <property type="molecule type" value="Genomic_DNA"/>
</dbReference>
<name>A0A1L8WHN5_9ENTE</name>
<dbReference type="STRING" id="150033.RV14_GL000601"/>
<protein>
    <submittedName>
        <fullName evidence="2">Uncharacterized protein</fullName>
    </submittedName>
</protein>
<dbReference type="OrthoDB" id="2194829at2"/>
<evidence type="ECO:0000313" key="3">
    <source>
        <dbReference type="Proteomes" id="UP000182152"/>
    </source>
</evidence>
<feature type="transmembrane region" description="Helical" evidence="1">
    <location>
        <begin position="67"/>
        <end position="86"/>
    </location>
</feature>
<dbReference type="RefSeq" id="WP_071855773.1">
    <property type="nucleotide sequence ID" value="NZ_JBCLRY010000007.1"/>
</dbReference>
<feature type="transmembrane region" description="Helical" evidence="1">
    <location>
        <begin position="41"/>
        <end position="61"/>
    </location>
</feature>
<keyword evidence="3" id="KW-1185">Reference proteome</keyword>
<comment type="caution">
    <text evidence="2">The sequence shown here is derived from an EMBL/GenBank/DDBJ whole genome shotgun (WGS) entry which is preliminary data.</text>
</comment>
<reference evidence="2 3" key="1">
    <citation type="submission" date="2014-12" db="EMBL/GenBank/DDBJ databases">
        <title>Draft genome sequences of 29 type strains of Enterococci.</title>
        <authorList>
            <person name="Zhong Z."/>
            <person name="Sun Z."/>
            <person name="Liu W."/>
            <person name="Zhang W."/>
            <person name="Zhang H."/>
        </authorList>
    </citation>
    <scope>NUCLEOTIDE SEQUENCE [LARGE SCALE GENOMIC DNA]</scope>
    <source>
        <strain evidence="2 3">DSM 15687</strain>
    </source>
</reference>
<accession>A0A1L8WHN5</accession>
<evidence type="ECO:0000256" key="1">
    <source>
        <dbReference type="SAM" id="Phobius"/>
    </source>
</evidence>
<keyword evidence="1" id="KW-0472">Membrane</keyword>
<sequence>MIQFLMGITALLLLFVSYYLLRKQSVFFVLIEKIEKNRSFLQFYGAIYSFLGILGIFVAFFNQRFIAFIYLVLVIIVASTFSITFAQKMAKSNSK</sequence>
<feature type="transmembrane region" description="Helical" evidence="1">
    <location>
        <begin position="6"/>
        <end position="21"/>
    </location>
</feature>
<proteinExistence type="predicted"/>
<keyword evidence="1" id="KW-1133">Transmembrane helix</keyword>
<keyword evidence="1" id="KW-0812">Transmembrane</keyword>
<dbReference type="AlphaFoldDB" id="A0A1L8WHN5"/>
<gene>
    <name evidence="2" type="ORF">RV14_GL000601</name>
</gene>
<organism evidence="2 3">
    <name type="scientific">Enterococcus ratti</name>
    <dbReference type="NCBI Taxonomy" id="150033"/>
    <lineage>
        <taxon>Bacteria</taxon>
        <taxon>Bacillati</taxon>
        <taxon>Bacillota</taxon>
        <taxon>Bacilli</taxon>
        <taxon>Lactobacillales</taxon>
        <taxon>Enterococcaceae</taxon>
        <taxon>Enterococcus</taxon>
    </lineage>
</organism>
<evidence type="ECO:0000313" key="2">
    <source>
        <dbReference type="EMBL" id="OJG80539.1"/>
    </source>
</evidence>